<dbReference type="AlphaFoldDB" id="A0A8J2JRC8"/>
<evidence type="ECO:0000313" key="4">
    <source>
        <dbReference type="Proteomes" id="UP000708208"/>
    </source>
</evidence>
<feature type="region of interest" description="Disordered" evidence="1">
    <location>
        <begin position="142"/>
        <end position="169"/>
    </location>
</feature>
<reference evidence="3" key="1">
    <citation type="submission" date="2021-06" db="EMBL/GenBank/DDBJ databases">
        <authorList>
            <person name="Hodson N. C."/>
            <person name="Mongue J. A."/>
            <person name="Jaron S. K."/>
        </authorList>
    </citation>
    <scope>NUCLEOTIDE SEQUENCE</scope>
</reference>
<keyword evidence="4" id="KW-1185">Reference proteome</keyword>
<keyword evidence="2" id="KW-1133">Transmembrane helix</keyword>
<keyword evidence="2" id="KW-0812">Transmembrane</keyword>
<keyword evidence="2" id="KW-0472">Membrane</keyword>
<evidence type="ECO:0000313" key="3">
    <source>
        <dbReference type="EMBL" id="CAG7724258.1"/>
    </source>
</evidence>
<accession>A0A8J2JRC8</accession>
<organism evidence="3 4">
    <name type="scientific">Allacma fusca</name>
    <dbReference type="NCBI Taxonomy" id="39272"/>
    <lineage>
        <taxon>Eukaryota</taxon>
        <taxon>Metazoa</taxon>
        <taxon>Ecdysozoa</taxon>
        <taxon>Arthropoda</taxon>
        <taxon>Hexapoda</taxon>
        <taxon>Collembola</taxon>
        <taxon>Symphypleona</taxon>
        <taxon>Sminthuridae</taxon>
        <taxon>Allacma</taxon>
    </lineage>
</organism>
<dbReference type="Proteomes" id="UP000708208">
    <property type="component" value="Unassembled WGS sequence"/>
</dbReference>
<name>A0A8J2JRC8_9HEXA</name>
<evidence type="ECO:0000256" key="2">
    <source>
        <dbReference type="SAM" id="Phobius"/>
    </source>
</evidence>
<gene>
    <name evidence="3" type="ORF">AFUS01_LOCUS13291</name>
</gene>
<feature type="compositionally biased region" description="Acidic residues" evidence="1">
    <location>
        <begin position="155"/>
        <end position="169"/>
    </location>
</feature>
<dbReference type="EMBL" id="CAJVCH010107683">
    <property type="protein sequence ID" value="CAG7724258.1"/>
    <property type="molecule type" value="Genomic_DNA"/>
</dbReference>
<protein>
    <submittedName>
        <fullName evidence="3">Uncharacterized protein</fullName>
    </submittedName>
</protein>
<evidence type="ECO:0000256" key="1">
    <source>
        <dbReference type="SAM" id="MobiDB-lite"/>
    </source>
</evidence>
<proteinExistence type="predicted"/>
<feature type="transmembrane region" description="Helical" evidence="2">
    <location>
        <begin position="90"/>
        <end position="112"/>
    </location>
</feature>
<sequence>MVVTVNGNREFQAWCQRDSPSLLIGKEVQQGASYCEAPQIFVHTHEVMSEERNSTEQQIVEVGNSTALVDSEKEIRSEMGSDTDLTFSNVAIIIPAVVFGLLIVIVIIYYLWMCWEEYVTNKEEEKAAAVEASKHVAVPIAEPEDFSPIVPVDGADNDDGTDGDIEDAT</sequence>
<comment type="caution">
    <text evidence="3">The sequence shown here is derived from an EMBL/GenBank/DDBJ whole genome shotgun (WGS) entry which is preliminary data.</text>
</comment>